<dbReference type="EMBL" id="RWGY01000026">
    <property type="protein sequence ID" value="TVU23109.1"/>
    <property type="molecule type" value="Genomic_DNA"/>
</dbReference>
<dbReference type="Proteomes" id="UP000324897">
    <property type="component" value="Unassembled WGS sequence"/>
</dbReference>
<sequence>MLRLAVAPAPPSPRADPLHLAVAQRPRSATAQVRSTLLPPRRREAGELHQAIFPVAATRGSGGSWRRGGEGDQAWRRGAGGSAMAACPGVEAVRLAPVLALRLAPGLGAGRRRRGRREVAREVTYGLEVGSSSILHEDYRDKDGFTNPKIG</sequence>
<comment type="caution">
    <text evidence="1">The sequence shown here is derived from an EMBL/GenBank/DDBJ whole genome shotgun (WGS) entry which is preliminary data.</text>
</comment>
<evidence type="ECO:0000313" key="1">
    <source>
        <dbReference type="EMBL" id="TVU23109.1"/>
    </source>
</evidence>
<accession>A0A5J9UH60</accession>
<organism evidence="1 2">
    <name type="scientific">Eragrostis curvula</name>
    <name type="common">weeping love grass</name>
    <dbReference type="NCBI Taxonomy" id="38414"/>
    <lineage>
        <taxon>Eukaryota</taxon>
        <taxon>Viridiplantae</taxon>
        <taxon>Streptophyta</taxon>
        <taxon>Embryophyta</taxon>
        <taxon>Tracheophyta</taxon>
        <taxon>Spermatophyta</taxon>
        <taxon>Magnoliopsida</taxon>
        <taxon>Liliopsida</taxon>
        <taxon>Poales</taxon>
        <taxon>Poaceae</taxon>
        <taxon>PACMAD clade</taxon>
        <taxon>Chloridoideae</taxon>
        <taxon>Eragrostideae</taxon>
        <taxon>Eragrostidinae</taxon>
        <taxon>Eragrostis</taxon>
    </lineage>
</organism>
<feature type="non-terminal residue" evidence="1">
    <location>
        <position position="1"/>
    </location>
</feature>
<reference evidence="1 2" key="1">
    <citation type="journal article" date="2019" name="Sci. Rep.">
        <title>A high-quality genome of Eragrostis curvula grass provides insights into Poaceae evolution and supports new strategies to enhance forage quality.</title>
        <authorList>
            <person name="Carballo J."/>
            <person name="Santos B.A.C.M."/>
            <person name="Zappacosta D."/>
            <person name="Garbus I."/>
            <person name="Selva J.P."/>
            <person name="Gallo C.A."/>
            <person name="Diaz A."/>
            <person name="Albertini E."/>
            <person name="Caccamo M."/>
            <person name="Echenique V."/>
        </authorList>
    </citation>
    <scope>NUCLEOTIDE SEQUENCE [LARGE SCALE GENOMIC DNA]</scope>
    <source>
        <strain evidence="2">cv. Victoria</strain>
        <tissue evidence="1">Leaf</tissue>
    </source>
</reference>
<protein>
    <submittedName>
        <fullName evidence="1">Uncharacterized protein</fullName>
    </submittedName>
</protein>
<dbReference type="Gramene" id="TVU23109">
    <property type="protein sequence ID" value="TVU23109"/>
    <property type="gene ID" value="EJB05_32848"/>
</dbReference>
<proteinExistence type="predicted"/>
<gene>
    <name evidence="1" type="ORF">EJB05_32848</name>
</gene>
<keyword evidence="2" id="KW-1185">Reference proteome</keyword>
<evidence type="ECO:0000313" key="2">
    <source>
        <dbReference type="Proteomes" id="UP000324897"/>
    </source>
</evidence>
<name>A0A5J9UH60_9POAL</name>
<dbReference type="AlphaFoldDB" id="A0A5J9UH60"/>